<dbReference type="Gene3D" id="2.40.50.140">
    <property type="entry name" value="Nucleic acid-binding proteins"/>
    <property type="match status" value="1"/>
</dbReference>
<keyword evidence="2 9" id="KW-0436">Ligase</keyword>
<evidence type="ECO:0000256" key="3">
    <source>
        <dbReference type="ARBA" id="ARBA00022705"/>
    </source>
</evidence>
<feature type="domain" description="ATP-dependent DNA ligase family profile" evidence="7">
    <location>
        <begin position="113"/>
        <end position="231"/>
    </location>
</feature>
<reference evidence="9 10" key="1">
    <citation type="submission" date="2018-08" db="EMBL/GenBank/DDBJ databases">
        <authorList>
            <consortium name="NARMS: The National Antimicrobial Resistance Monitoring System"/>
        </authorList>
    </citation>
    <scope>NUCLEOTIDE SEQUENCE [LARGE SCALE GENOMIC DNA]</scope>
    <source>
        <strain evidence="9 10">FSIS11812579</strain>
        <strain evidence="8 11">FSIS1609200</strain>
    </source>
</reference>
<dbReference type="GO" id="GO:0006281">
    <property type="term" value="P:DNA repair"/>
    <property type="evidence" value="ECO:0007669"/>
    <property type="project" value="UniProtKB-KW"/>
</dbReference>
<keyword evidence="3" id="KW-0235">DNA replication</keyword>
<comment type="caution">
    <text evidence="9">The sequence shown here is derived from an EMBL/GenBank/DDBJ whole genome shotgun (WGS) entry which is preliminary data.</text>
</comment>
<organism evidence="9 10">
    <name type="scientific">Campylobacter coli</name>
    <dbReference type="NCBI Taxonomy" id="195"/>
    <lineage>
        <taxon>Bacteria</taxon>
        <taxon>Pseudomonadati</taxon>
        <taxon>Campylobacterota</taxon>
        <taxon>Epsilonproteobacteria</taxon>
        <taxon>Campylobacterales</taxon>
        <taxon>Campylobacteraceae</taxon>
        <taxon>Campylobacter</taxon>
    </lineage>
</organism>
<dbReference type="Pfam" id="PF14743">
    <property type="entry name" value="DNA_ligase_OB_2"/>
    <property type="match status" value="1"/>
</dbReference>
<evidence type="ECO:0000256" key="2">
    <source>
        <dbReference type="ARBA" id="ARBA00022598"/>
    </source>
</evidence>
<keyword evidence="4" id="KW-0227">DNA damage</keyword>
<dbReference type="EMBL" id="AACRQU010000005">
    <property type="protein sequence ID" value="EAL8416466.1"/>
    <property type="molecule type" value="Genomic_DNA"/>
</dbReference>
<gene>
    <name evidence="8" type="ORF">BU953_04450</name>
    <name evidence="9" type="ORF">DYF97_03490</name>
</gene>
<dbReference type="SUPFAM" id="SSF56091">
    <property type="entry name" value="DNA ligase/mRNA capping enzyme, catalytic domain"/>
    <property type="match status" value="1"/>
</dbReference>
<dbReference type="Proteomes" id="UP000333665">
    <property type="component" value="Unassembled WGS sequence"/>
</dbReference>
<comment type="catalytic activity">
    <reaction evidence="6">
        <text>ATP + (deoxyribonucleotide)n-3'-hydroxyl + 5'-phospho-(deoxyribonucleotide)m = (deoxyribonucleotide)n+m + AMP + diphosphate.</text>
        <dbReference type="EC" id="6.5.1.1"/>
    </reaction>
</comment>
<dbReference type="PROSITE" id="PS50160">
    <property type="entry name" value="DNA_LIGASE_A3"/>
    <property type="match status" value="1"/>
</dbReference>
<dbReference type="GO" id="GO:0005524">
    <property type="term" value="F:ATP binding"/>
    <property type="evidence" value="ECO:0007669"/>
    <property type="project" value="InterPro"/>
</dbReference>
<dbReference type="NCBIfam" id="NF006592">
    <property type="entry name" value="PRK09125.1"/>
    <property type="match status" value="1"/>
</dbReference>
<dbReference type="InterPro" id="IPR016059">
    <property type="entry name" value="DNA_ligase_ATP-dep_CS"/>
</dbReference>
<evidence type="ECO:0000256" key="6">
    <source>
        <dbReference type="ARBA" id="ARBA00034003"/>
    </source>
</evidence>
<dbReference type="SUPFAM" id="SSF50249">
    <property type="entry name" value="Nucleic acid-binding proteins"/>
    <property type="match status" value="1"/>
</dbReference>
<evidence type="ECO:0000313" key="11">
    <source>
        <dbReference type="Proteomes" id="UP000557830"/>
    </source>
</evidence>
<evidence type="ECO:0000256" key="4">
    <source>
        <dbReference type="ARBA" id="ARBA00022763"/>
    </source>
</evidence>
<proteinExistence type="predicted"/>
<protein>
    <submittedName>
        <fullName evidence="9">DNA ligase</fullName>
    </submittedName>
</protein>
<dbReference type="Gene3D" id="3.30.470.30">
    <property type="entry name" value="DNA ligase/mRNA capping enzyme"/>
    <property type="match status" value="1"/>
</dbReference>
<accession>A0A3K5NC17</accession>
<dbReference type="GO" id="GO:0003910">
    <property type="term" value="F:DNA ligase (ATP) activity"/>
    <property type="evidence" value="ECO:0007669"/>
    <property type="project" value="UniProtKB-EC"/>
</dbReference>
<evidence type="ECO:0000259" key="7">
    <source>
        <dbReference type="PROSITE" id="PS50160"/>
    </source>
</evidence>
<dbReference type="RefSeq" id="WP_002787459.1">
    <property type="nucleotide sequence ID" value="NZ_CBDHQG010000008.1"/>
</dbReference>
<dbReference type="EMBL" id="AABUYW010000006">
    <property type="protein sequence ID" value="EAJ1076866.1"/>
    <property type="molecule type" value="Genomic_DNA"/>
</dbReference>
<evidence type="ECO:0000256" key="1">
    <source>
        <dbReference type="ARBA" id="ARBA00001968"/>
    </source>
</evidence>
<dbReference type="AlphaFoldDB" id="A0A3K5NC17"/>
<evidence type="ECO:0000313" key="9">
    <source>
        <dbReference type="EMBL" id="EAL8416466.1"/>
    </source>
</evidence>
<dbReference type="InterPro" id="IPR012310">
    <property type="entry name" value="DNA_ligase_ATP-dep_cent"/>
</dbReference>
<dbReference type="InterPro" id="IPR012340">
    <property type="entry name" value="NA-bd_OB-fold"/>
</dbReference>
<dbReference type="Pfam" id="PF01068">
    <property type="entry name" value="DNA_ligase_A_M"/>
    <property type="match status" value="1"/>
</dbReference>
<name>A0A3K5NC17_CAMCO</name>
<dbReference type="CDD" id="cd07896">
    <property type="entry name" value="Adenylation_kDNA_ligase_like"/>
    <property type="match status" value="1"/>
</dbReference>
<dbReference type="InterPro" id="IPR050326">
    <property type="entry name" value="NAD_dep_DNA_ligaseB"/>
</dbReference>
<keyword evidence="5" id="KW-0234">DNA repair</keyword>
<dbReference type="InterPro" id="IPR029319">
    <property type="entry name" value="DNA_ligase_OB"/>
</dbReference>
<dbReference type="CDD" id="cd08041">
    <property type="entry name" value="OBF_kDNA_ligase_like"/>
    <property type="match status" value="1"/>
</dbReference>
<dbReference type="PROSITE" id="PS00333">
    <property type="entry name" value="DNA_LIGASE_A2"/>
    <property type="match status" value="1"/>
</dbReference>
<dbReference type="Proteomes" id="UP000557830">
    <property type="component" value="Unassembled WGS sequence"/>
</dbReference>
<sequence>MRIFVFLWCVSFAFASDILLLSKISEQEIQNKNFNGYLMSEKLDGVRGIWEAGKFKTRQDNPIYTPSYFTYNFPSFKLDGELWIARAKFDEVSALIRSDNLDSSLWRSVTYNVFDVPNACEEFKLTSCTLSNRLKVLEQYLQKNPNPYIKIIKQIPIKDQEHLKEFYKDIVLNKGEGVVIRKNLAPYEKGRSKNAFKLKPYEDAECKVIGYTEGKGKFQGKIGALLCQMPNDRVIRIGSGLKDKDRENPPKIGSIVTYKFNGLTKNSLPRFPVFLRLRDENP</sequence>
<dbReference type="PANTHER" id="PTHR47810:SF1">
    <property type="entry name" value="DNA LIGASE B"/>
    <property type="match status" value="1"/>
</dbReference>
<comment type="cofactor">
    <cofactor evidence="1">
        <name>a divalent metal cation</name>
        <dbReference type="ChEBI" id="CHEBI:60240"/>
    </cofactor>
</comment>
<evidence type="ECO:0000313" key="8">
    <source>
        <dbReference type="EMBL" id="EAJ1076866.1"/>
    </source>
</evidence>
<dbReference type="GO" id="GO:0006260">
    <property type="term" value="P:DNA replication"/>
    <property type="evidence" value="ECO:0007669"/>
    <property type="project" value="UniProtKB-KW"/>
</dbReference>
<evidence type="ECO:0000313" key="10">
    <source>
        <dbReference type="Proteomes" id="UP000333665"/>
    </source>
</evidence>
<evidence type="ECO:0000256" key="5">
    <source>
        <dbReference type="ARBA" id="ARBA00023204"/>
    </source>
</evidence>
<dbReference type="PANTHER" id="PTHR47810">
    <property type="entry name" value="DNA LIGASE"/>
    <property type="match status" value="1"/>
</dbReference>
<dbReference type="Gene3D" id="3.30.1490.70">
    <property type="match status" value="1"/>
</dbReference>
<dbReference type="GO" id="GO:0006310">
    <property type="term" value="P:DNA recombination"/>
    <property type="evidence" value="ECO:0007669"/>
    <property type="project" value="InterPro"/>
</dbReference>